<reference evidence="6" key="2">
    <citation type="journal article" date="2014" name="ISME J.">
        <title>Microbial stratification in low pH oxic and suboxic macroscopic growths along an acid mine drainage.</title>
        <authorList>
            <person name="Mendez-Garcia C."/>
            <person name="Mesa V."/>
            <person name="Sprenger R.R."/>
            <person name="Richter M."/>
            <person name="Diez M.S."/>
            <person name="Solano J."/>
            <person name="Bargiela R."/>
            <person name="Golyshina O.V."/>
            <person name="Manteca A."/>
            <person name="Ramos J.L."/>
            <person name="Gallego J.R."/>
            <person name="Llorente I."/>
            <person name="Martins Dos Santos V.A."/>
            <person name="Jensen O.N."/>
            <person name="Pelaez A.I."/>
            <person name="Sanchez J."/>
            <person name="Ferrer M."/>
        </authorList>
    </citation>
    <scope>NUCLEOTIDE SEQUENCE</scope>
</reference>
<dbReference type="InterPro" id="IPR027417">
    <property type="entry name" value="P-loop_NTPase"/>
</dbReference>
<accession>T1AX05</accession>
<dbReference type="EMBL" id="AUZX01010943">
    <property type="protein sequence ID" value="EQD45234.1"/>
    <property type="molecule type" value="Genomic_DNA"/>
</dbReference>
<dbReference type="InterPro" id="IPR010624">
    <property type="entry name" value="KaiC_dom"/>
</dbReference>
<dbReference type="SUPFAM" id="SSF52540">
    <property type="entry name" value="P-loop containing nucleoside triphosphate hydrolases"/>
    <property type="match status" value="1"/>
</dbReference>
<proteinExistence type="predicted"/>
<protein>
    <submittedName>
        <fullName evidence="6">KaiC domain protein</fullName>
    </submittedName>
</protein>
<dbReference type="GO" id="GO:0005524">
    <property type="term" value="F:ATP binding"/>
    <property type="evidence" value="ECO:0007669"/>
    <property type="project" value="UniProtKB-KW"/>
</dbReference>
<evidence type="ECO:0000313" key="6">
    <source>
        <dbReference type="EMBL" id="EQD45234.1"/>
    </source>
</evidence>
<dbReference type="PANTHER" id="PTHR43637">
    <property type="entry name" value="UPF0273 PROTEIN TM_0370"/>
    <property type="match status" value="1"/>
</dbReference>
<reference evidence="6" key="1">
    <citation type="submission" date="2013-08" db="EMBL/GenBank/DDBJ databases">
        <authorList>
            <person name="Mendez C."/>
            <person name="Richter M."/>
            <person name="Ferrer M."/>
            <person name="Sanchez J."/>
        </authorList>
    </citation>
    <scope>NUCLEOTIDE SEQUENCE</scope>
</reference>
<dbReference type="InterPro" id="IPR014774">
    <property type="entry name" value="KaiC-like_dom"/>
</dbReference>
<dbReference type="GO" id="GO:0006281">
    <property type="term" value="P:DNA repair"/>
    <property type="evidence" value="ECO:0007669"/>
    <property type="project" value="InterPro"/>
</dbReference>
<organism evidence="6">
    <name type="scientific">mine drainage metagenome</name>
    <dbReference type="NCBI Taxonomy" id="410659"/>
    <lineage>
        <taxon>unclassified sequences</taxon>
        <taxon>metagenomes</taxon>
        <taxon>ecological metagenomes</taxon>
    </lineage>
</organism>
<name>T1AX05_9ZZZZ</name>
<gene>
    <name evidence="6" type="ORF">B1A_14893</name>
</gene>
<dbReference type="Gene3D" id="3.40.50.300">
    <property type="entry name" value="P-loop containing nucleotide triphosphate hydrolases"/>
    <property type="match status" value="1"/>
</dbReference>
<feature type="domain" description="KaiC" evidence="5">
    <location>
        <begin position="28"/>
        <end position="138"/>
    </location>
</feature>
<feature type="domain" description="RecA family profile 1" evidence="4">
    <location>
        <begin position="26"/>
        <end position="138"/>
    </location>
</feature>
<feature type="region of interest" description="Disordered" evidence="3">
    <location>
        <begin position="1"/>
        <end position="21"/>
    </location>
</feature>
<dbReference type="PROSITE" id="PS51146">
    <property type="entry name" value="KAIC"/>
    <property type="match status" value="1"/>
</dbReference>
<comment type="caution">
    <text evidence="6">The sequence shown here is derived from an EMBL/GenBank/DDBJ whole genome shotgun (WGS) entry which is preliminary data.</text>
</comment>
<dbReference type="PANTHER" id="PTHR43637:SF2">
    <property type="entry name" value="PROTEIN GVPD 1"/>
    <property type="match status" value="1"/>
</dbReference>
<dbReference type="AlphaFoldDB" id="T1AX05"/>
<evidence type="ECO:0000259" key="4">
    <source>
        <dbReference type="PROSITE" id="PS50162"/>
    </source>
</evidence>
<evidence type="ECO:0000256" key="2">
    <source>
        <dbReference type="ARBA" id="ARBA00022840"/>
    </source>
</evidence>
<dbReference type="Pfam" id="PF06745">
    <property type="entry name" value="ATPase"/>
    <property type="match status" value="1"/>
</dbReference>
<sequence>MAAAPAEPAPEAPTPSGGGLMAPATTLDRCATGIDGLDNILYGGVPRGNMVLVAGSVGTGKTTLCLEFLVRGAERGERSLFVSVTESSDKLIQNLSTFEFFRADLVTNGSLVFVDLPVLYDRLGLEHEELTPDEIAIL</sequence>
<evidence type="ECO:0000256" key="1">
    <source>
        <dbReference type="ARBA" id="ARBA00022741"/>
    </source>
</evidence>
<dbReference type="GO" id="GO:0003677">
    <property type="term" value="F:DNA binding"/>
    <property type="evidence" value="ECO:0007669"/>
    <property type="project" value="InterPro"/>
</dbReference>
<evidence type="ECO:0000256" key="3">
    <source>
        <dbReference type="SAM" id="MobiDB-lite"/>
    </source>
</evidence>
<evidence type="ECO:0000259" key="5">
    <source>
        <dbReference type="PROSITE" id="PS51146"/>
    </source>
</evidence>
<dbReference type="GO" id="GO:0140664">
    <property type="term" value="F:ATP-dependent DNA damage sensor activity"/>
    <property type="evidence" value="ECO:0007669"/>
    <property type="project" value="InterPro"/>
</dbReference>
<keyword evidence="1" id="KW-0547">Nucleotide-binding</keyword>
<feature type="non-terminal residue" evidence="6">
    <location>
        <position position="138"/>
    </location>
</feature>
<dbReference type="InterPro" id="IPR020588">
    <property type="entry name" value="RecA_ATP-bd"/>
</dbReference>
<keyword evidence="2" id="KW-0067">ATP-binding</keyword>
<dbReference type="PROSITE" id="PS50162">
    <property type="entry name" value="RECA_2"/>
    <property type="match status" value="1"/>
</dbReference>